<dbReference type="GO" id="GO:0008270">
    <property type="term" value="F:zinc ion binding"/>
    <property type="evidence" value="ECO:0007669"/>
    <property type="project" value="UniProtKB-KW"/>
</dbReference>
<evidence type="ECO:0000256" key="11">
    <source>
        <dbReference type="RuleBase" id="RU003474"/>
    </source>
</evidence>
<keyword evidence="6 8" id="KW-0804">Transcription</keyword>
<feature type="binding site" evidence="9">
    <location>
        <position position="99"/>
    </location>
    <ligand>
        <name>Zn(2+)</name>
        <dbReference type="ChEBI" id="CHEBI:29105"/>
        <label>2</label>
    </ligand>
</feature>
<dbReference type="PROSITE" id="PS00466">
    <property type="entry name" value="ZF_TFIIS_1"/>
    <property type="match status" value="1"/>
</dbReference>
<feature type="zinc finger region" description="C4-type" evidence="10">
    <location>
        <begin position="4"/>
        <end position="27"/>
    </location>
</feature>
<dbReference type="SMART" id="SM00440">
    <property type="entry name" value="ZnF_C2C2"/>
    <property type="match status" value="1"/>
</dbReference>
<dbReference type="GO" id="GO:0003676">
    <property type="term" value="F:nucleic acid binding"/>
    <property type="evidence" value="ECO:0007669"/>
    <property type="project" value="InterPro"/>
</dbReference>
<sequence>MKFCPTCANCLLVEQTGAGNRWFCQTCPYVADIKTTIKIPTYMKKKEVDDVLGGADAWKNADKCQTLCPKCKFKQAYYTQLQTRSADEPMTTFLRCADCHFQWKE</sequence>
<dbReference type="PANTHER" id="PTHR11239">
    <property type="entry name" value="DNA-DIRECTED RNA POLYMERASE"/>
    <property type="match status" value="1"/>
</dbReference>
<evidence type="ECO:0000256" key="3">
    <source>
        <dbReference type="ARBA" id="ARBA00022723"/>
    </source>
</evidence>
<dbReference type="PIRSF" id="PIRSF005586">
    <property type="entry name" value="RNApol_RpoM"/>
    <property type="match status" value="1"/>
</dbReference>
<protein>
    <recommendedName>
        <fullName evidence="8">DNA-directed RNA polymerase subunit</fullName>
    </recommendedName>
</protein>
<proteinExistence type="inferred from homology"/>
<keyword evidence="4 10" id="KW-0863">Zinc-finger</keyword>
<evidence type="ECO:0000256" key="6">
    <source>
        <dbReference type="ARBA" id="ARBA00023163"/>
    </source>
</evidence>
<feature type="binding site" evidence="9">
    <location>
        <position position="68"/>
    </location>
    <ligand>
        <name>Zn(2+)</name>
        <dbReference type="ChEBI" id="CHEBI:29105"/>
        <label>2</label>
    </ligand>
</feature>
<feature type="domain" description="TFIIS-type" evidence="12">
    <location>
        <begin position="64"/>
        <end position="104"/>
    </location>
</feature>
<dbReference type="InterPro" id="IPR034014">
    <property type="entry name" value="Zn_ribbon_RPC11_C"/>
</dbReference>
<evidence type="ECO:0000256" key="7">
    <source>
        <dbReference type="ARBA" id="ARBA00023242"/>
    </source>
</evidence>
<dbReference type="EMBL" id="HBIV01038959">
    <property type="protein sequence ID" value="CAE0675931.1"/>
    <property type="molecule type" value="Transcribed_RNA"/>
</dbReference>
<dbReference type="GO" id="GO:0005666">
    <property type="term" value="C:RNA polymerase III complex"/>
    <property type="evidence" value="ECO:0007669"/>
    <property type="project" value="UniProtKB-ARBA"/>
</dbReference>
<name>A0A6U3D121_9EUKA</name>
<organism evidence="13">
    <name type="scientific">Lotharella globosa</name>
    <dbReference type="NCBI Taxonomy" id="91324"/>
    <lineage>
        <taxon>Eukaryota</taxon>
        <taxon>Sar</taxon>
        <taxon>Rhizaria</taxon>
        <taxon>Cercozoa</taxon>
        <taxon>Chlorarachniophyceae</taxon>
        <taxon>Lotharella</taxon>
    </lineage>
</organism>
<dbReference type="CDD" id="cd10509">
    <property type="entry name" value="Zn-ribbon_RPC11"/>
    <property type="match status" value="1"/>
</dbReference>
<evidence type="ECO:0000259" key="12">
    <source>
        <dbReference type="PROSITE" id="PS51133"/>
    </source>
</evidence>
<dbReference type="FunFam" id="2.20.25.10:FF:000005">
    <property type="entry name" value="DNA-directed RNA polymerase subunit"/>
    <property type="match status" value="1"/>
</dbReference>
<dbReference type="Gene3D" id="2.20.25.10">
    <property type="match status" value="1"/>
</dbReference>
<dbReference type="PANTHER" id="PTHR11239:SF12">
    <property type="entry name" value="DNA-DIRECTED RNA POLYMERASE III SUBUNIT RPC10"/>
    <property type="match status" value="1"/>
</dbReference>
<dbReference type="SUPFAM" id="SSF57783">
    <property type="entry name" value="Zinc beta-ribbon"/>
    <property type="match status" value="1"/>
</dbReference>
<accession>A0A6U3D121</accession>
<evidence type="ECO:0000256" key="8">
    <source>
        <dbReference type="PIRNR" id="PIRNR005586"/>
    </source>
</evidence>
<reference evidence="13" key="1">
    <citation type="submission" date="2021-01" db="EMBL/GenBank/DDBJ databases">
        <authorList>
            <person name="Corre E."/>
            <person name="Pelletier E."/>
            <person name="Niang G."/>
            <person name="Scheremetjew M."/>
            <person name="Finn R."/>
            <person name="Kale V."/>
            <person name="Holt S."/>
            <person name="Cochrane G."/>
            <person name="Meng A."/>
            <person name="Brown T."/>
            <person name="Cohen L."/>
        </authorList>
    </citation>
    <scope>NUCLEOTIDE SEQUENCE</scope>
    <source>
        <strain evidence="13">CCCM811</strain>
    </source>
</reference>
<dbReference type="Pfam" id="PF01096">
    <property type="entry name" value="Zn_ribbon_TFIIS"/>
    <property type="match status" value="1"/>
</dbReference>
<dbReference type="AlphaFoldDB" id="A0A6U3D121"/>
<evidence type="ECO:0000256" key="1">
    <source>
        <dbReference type="ARBA" id="ARBA00004123"/>
    </source>
</evidence>
<dbReference type="PROSITE" id="PS51133">
    <property type="entry name" value="ZF_TFIIS_2"/>
    <property type="match status" value="1"/>
</dbReference>
<dbReference type="SMART" id="SM00661">
    <property type="entry name" value="RPOL9"/>
    <property type="match status" value="1"/>
</dbReference>
<gene>
    <name evidence="13" type="ORF">LGLO00237_LOCUS27708</name>
</gene>
<feature type="binding site" evidence="9">
    <location>
        <position position="71"/>
    </location>
    <ligand>
        <name>Zn(2+)</name>
        <dbReference type="ChEBI" id="CHEBI:29105"/>
        <label>2</label>
    </ligand>
</feature>
<evidence type="ECO:0000313" key="13">
    <source>
        <dbReference type="EMBL" id="CAE0675931.1"/>
    </source>
</evidence>
<feature type="binding site" evidence="9">
    <location>
        <position position="7"/>
    </location>
    <ligand>
        <name>Zn(2+)</name>
        <dbReference type="ChEBI" id="CHEBI:29105"/>
        <label>1</label>
    </ligand>
</feature>
<dbReference type="GO" id="GO:0003899">
    <property type="term" value="F:DNA-directed RNA polymerase activity"/>
    <property type="evidence" value="ECO:0007669"/>
    <property type="project" value="InterPro"/>
</dbReference>
<evidence type="ECO:0000256" key="9">
    <source>
        <dbReference type="PIRSR" id="PIRSR005586-1"/>
    </source>
</evidence>
<comment type="function">
    <text evidence="8">DNA-dependent RNA polymerase catalyzes the transcription of DNA into RNA using the four ribonucleoside triphosphates as substrates.</text>
</comment>
<keyword evidence="2 8" id="KW-0240">DNA-directed RNA polymerase</keyword>
<evidence type="ECO:0000256" key="5">
    <source>
        <dbReference type="ARBA" id="ARBA00022833"/>
    </source>
</evidence>
<comment type="subcellular location">
    <subcellularLocation>
        <location evidence="1 8">Nucleus</location>
    </subcellularLocation>
</comment>
<comment type="similarity">
    <text evidence="8 11">Belongs to the archaeal rpoM/eukaryotic RPA12/RPB9/RPC11 RNA polymerase family.</text>
</comment>
<dbReference type="Pfam" id="PF02150">
    <property type="entry name" value="Zn_ribbon_RPB9"/>
    <property type="match status" value="1"/>
</dbReference>
<dbReference type="GO" id="GO:0006386">
    <property type="term" value="P:termination of RNA polymerase III transcription"/>
    <property type="evidence" value="ECO:0007669"/>
    <property type="project" value="TreeGrafter"/>
</dbReference>
<feature type="binding site" evidence="9">
    <location>
        <position position="96"/>
    </location>
    <ligand>
        <name>Zn(2+)</name>
        <dbReference type="ChEBI" id="CHEBI:29105"/>
        <label>2</label>
    </ligand>
</feature>
<evidence type="ECO:0000256" key="2">
    <source>
        <dbReference type="ARBA" id="ARBA00022478"/>
    </source>
</evidence>
<dbReference type="InterPro" id="IPR012164">
    <property type="entry name" value="Rpa12/Rpb9/Rpc10/TFS"/>
</dbReference>
<feature type="binding site" evidence="9">
    <location>
        <position position="4"/>
    </location>
    <ligand>
        <name>Zn(2+)</name>
        <dbReference type="ChEBI" id="CHEBI:29105"/>
        <label>1</label>
    </ligand>
</feature>
<keyword evidence="5 9" id="KW-0862">Zinc</keyword>
<evidence type="ECO:0000256" key="4">
    <source>
        <dbReference type="ARBA" id="ARBA00022771"/>
    </source>
</evidence>
<evidence type="ECO:0000256" key="10">
    <source>
        <dbReference type="PIRSR" id="PIRSR005586-2"/>
    </source>
</evidence>
<dbReference type="InterPro" id="IPR001222">
    <property type="entry name" value="Znf_TFIIS"/>
</dbReference>
<keyword evidence="3 9" id="KW-0479">Metal-binding</keyword>
<keyword evidence="7 8" id="KW-0539">Nucleus</keyword>
<dbReference type="InterPro" id="IPR001529">
    <property type="entry name" value="Zn_ribbon_RPB9"/>
</dbReference>
<feature type="binding site" evidence="9">
    <location>
        <position position="24"/>
    </location>
    <ligand>
        <name>Zn(2+)</name>
        <dbReference type="ChEBI" id="CHEBI:29105"/>
        <label>1</label>
    </ligand>
</feature>
<feature type="binding site" evidence="9">
    <location>
        <position position="27"/>
    </location>
    <ligand>
        <name>Zn(2+)</name>
        <dbReference type="ChEBI" id="CHEBI:29105"/>
        <label>1</label>
    </ligand>
</feature>